<keyword evidence="5 9" id="KW-0653">Protein transport</keyword>
<reference evidence="12" key="1">
    <citation type="submission" date="2015-06" db="EMBL/GenBank/DDBJ databases">
        <authorList>
            <person name="Bertelli C."/>
        </authorList>
    </citation>
    <scope>NUCLEOTIDE SEQUENCE [LARGE SCALE GENOMIC DNA]</scope>
    <source>
        <strain evidence="12">CRIB-30</strain>
    </source>
</reference>
<evidence type="ECO:0000256" key="9">
    <source>
        <dbReference type="HAMAP-Rule" id="MF_00236"/>
    </source>
</evidence>
<evidence type="ECO:0000313" key="11">
    <source>
        <dbReference type="EMBL" id="CRX37503.1"/>
    </source>
</evidence>
<evidence type="ECO:0000313" key="12">
    <source>
        <dbReference type="Proteomes" id="UP000220251"/>
    </source>
</evidence>
<evidence type="ECO:0000256" key="3">
    <source>
        <dbReference type="ARBA" id="ARBA00022475"/>
    </source>
</evidence>
<organism evidence="11 12">
    <name type="scientific">Estrella lausannensis</name>
    <dbReference type="NCBI Taxonomy" id="483423"/>
    <lineage>
        <taxon>Bacteria</taxon>
        <taxon>Pseudomonadati</taxon>
        <taxon>Chlamydiota</taxon>
        <taxon>Chlamydiia</taxon>
        <taxon>Parachlamydiales</taxon>
        <taxon>Candidatus Criblamydiaceae</taxon>
        <taxon>Estrella</taxon>
    </lineage>
</organism>
<dbReference type="PANTHER" id="PTHR42982">
    <property type="entry name" value="SEC-INDEPENDENT PROTEIN TRANSLOCASE PROTEIN TATA"/>
    <property type="match status" value="1"/>
</dbReference>
<keyword evidence="3 9" id="KW-1003">Cell membrane</keyword>
<dbReference type="GO" id="GO:0033281">
    <property type="term" value="C:TAT protein transport complex"/>
    <property type="evidence" value="ECO:0007669"/>
    <property type="project" value="UniProtKB-UniRule"/>
</dbReference>
<dbReference type="HAMAP" id="MF_00236">
    <property type="entry name" value="TatA_E"/>
    <property type="match status" value="1"/>
</dbReference>
<evidence type="ECO:0000256" key="5">
    <source>
        <dbReference type="ARBA" id="ARBA00022927"/>
    </source>
</evidence>
<dbReference type="EMBL" id="CWGJ01000001">
    <property type="protein sequence ID" value="CRX37503.1"/>
    <property type="molecule type" value="Genomic_DNA"/>
</dbReference>
<evidence type="ECO:0000256" key="8">
    <source>
        <dbReference type="ARBA" id="ARBA00023136"/>
    </source>
</evidence>
<proteinExistence type="inferred from homology"/>
<comment type="similarity">
    <text evidence="9">Belongs to the TatA/E family.</text>
</comment>
<comment type="function">
    <text evidence="9">Part of the twin-arginine translocation (Tat) system that transports large folded proteins containing a characteristic twin-arginine motif in their signal peptide across membranes. TatA could form the protein-conducting channel of the Tat system.</text>
</comment>
<dbReference type="GO" id="GO:0043953">
    <property type="term" value="P:protein transport by the Tat complex"/>
    <property type="evidence" value="ECO:0007669"/>
    <property type="project" value="UniProtKB-UniRule"/>
</dbReference>
<keyword evidence="8 9" id="KW-0472">Membrane</keyword>
<name>A0A0H5DNU2_9BACT</name>
<evidence type="ECO:0000256" key="10">
    <source>
        <dbReference type="SAM" id="MobiDB-lite"/>
    </source>
</evidence>
<comment type="subcellular location">
    <subcellularLocation>
        <location evidence="1 9">Cell membrane</location>
        <topology evidence="1 9">Single-pass membrane protein</topology>
    </subcellularLocation>
</comment>
<dbReference type="InterPro" id="IPR006312">
    <property type="entry name" value="TatA/E"/>
</dbReference>
<evidence type="ECO:0000256" key="4">
    <source>
        <dbReference type="ARBA" id="ARBA00022692"/>
    </source>
</evidence>
<dbReference type="GO" id="GO:0008320">
    <property type="term" value="F:protein transmembrane transporter activity"/>
    <property type="evidence" value="ECO:0007669"/>
    <property type="project" value="UniProtKB-UniRule"/>
</dbReference>
<accession>A0A0H5DNU2</accession>
<feature type="region of interest" description="Disordered" evidence="10">
    <location>
        <begin position="42"/>
        <end position="67"/>
    </location>
</feature>
<dbReference type="RefSeq" id="WP_098037355.1">
    <property type="nucleotide sequence ID" value="NZ_CWGJ01000001.1"/>
</dbReference>
<sequence length="67" mass="6867">MLGTGELIVILCIVLLLFGGKKLPEVAKSLGQGIREFKKAAAGEDSSSGSCGGDCSSCPNKEPPTKE</sequence>
<comment type="subunit">
    <text evidence="9">Forms a complex with TatC.</text>
</comment>
<protein>
    <recommendedName>
        <fullName evidence="9">Sec-independent protein translocase protein TatA</fullName>
    </recommendedName>
</protein>
<dbReference type="Proteomes" id="UP000220251">
    <property type="component" value="Unassembled WGS sequence"/>
</dbReference>
<keyword evidence="7 9" id="KW-0811">Translocation</keyword>
<keyword evidence="4 9" id="KW-0812">Transmembrane</keyword>
<dbReference type="NCBIfam" id="TIGR01411">
    <property type="entry name" value="tatAE"/>
    <property type="match status" value="1"/>
</dbReference>
<feature type="compositionally biased region" description="Low complexity" evidence="10">
    <location>
        <begin position="45"/>
        <end position="58"/>
    </location>
</feature>
<gene>
    <name evidence="9 11" type="primary">tatA</name>
    <name evidence="11" type="ORF">ELAC_0141</name>
</gene>
<evidence type="ECO:0000256" key="1">
    <source>
        <dbReference type="ARBA" id="ARBA00004162"/>
    </source>
</evidence>
<evidence type="ECO:0000256" key="7">
    <source>
        <dbReference type="ARBA" id="ARBA00023010"/>
    </source>
</evidence>
<dbReference type="PANTHER" id="PTHR42982:SF1">
    <property type="entry name" value="SEC-INDEPENDENT PROTEIN TRANSLOCASE PROTEIN TATA"/>
    <property type="match status" value="1"/>
</dbReference>
<evidence type="ECO:0000256" key="6">
    <source>
        <dbReference type="ARBA" id="ARBA00022989"/>
    </source>
</evidence>
<dbReference type="Pfam" id="PF02416">
    <property type="entry name" value="TatA_B_E"/>
    <property type="match status" value="1"/>
</dbReference>
<evidence type="ECO:0000256" key="2">
    <source>
        <dbReference type="ARBA" id="ARBA00022448"/>
    </source>
</evidence>
<dbReference type="Gene3D" id="1.20.5.3310">
    <property type="match status" value="1"/>
</dbReference>
<keyword evidence="6 9" id="KW-1133">Transmembrane helix</keyword>
<dbReference type="AlphaFoldDB" id="A0A0H5DNU2"/>
<dbReference type="InterPro" id="IPR003369">
    <property type="entry name" value="TatA/B/E"/>
</dbReference>
<keyword evidence="2 9" id="KW-0813">Transport</keyword>
<keyword evidence="12" id="KW-1185">Reference proteome</keyword>